<gene>
    <name evidence="12" type="ORF">JZK55_14280</name>
</gene>
<protein>
    <recommendedName>
        <fullName evidence="2">histidine kinase</fullName>
        <ecNumber evidence="2">2.7.13.3</ecNumber>
    </recommendedName>
</protein>
<dbReference type="AlphaFoldDB" id="A0A7G1H3I8"/>
<dbReference type="InterPro" id="IPR036890">
    <property type="entry name" value="HATPase_C_sf"/>
</dbReference>
<dbReference type="SMART" id="SM00387">
    <property type="entry name" value="HATPase_c"/>
    <property type="match status" value="1"/>
</dbReference>
<evidence type="ECO:0000313" key="12">
    <source>
        <dbReference type="EMBL" id="BCB96506.1"/>
    </source>
</evidence>
<keyword evidence="6" id="KW-0418">Kinase</keyword>
<comment type="catalytic activity">
    <reaction evidence="1">
        <text>ATP + protein L-histidine = ADP + protein N-phospho-L-histidine.</text>
        <dbReference type="EC" id="2.7.13.3"/>
    </reaction>
</comment>
<feature type="transmembrane region" description="Helical" evidence="10">
    <location>
        <begin position="6"/>
        <end position="23"/>
    </location>
</feature>
<evidence type="ECO:0000256" key="3">
    <source>
        <dbReference type="ARBA" id="ARBA00022553"/>
    </source>
</evidence>
<evidence type="ECO:0000256" key="4">
    <source>
        <dbReference type="ARBA" id="ARBA00022679"/>
    </source>
</evidence>
<proteinExistence type="predicted"/>
<dbReference type="KEGG" id="dtp:JZK55_14280"/>
<evidence type="ECO:0000256" key="5">
    <source>
        <dbReference type="ARBA" id="ARBA00022741"/>
    </source>
</evidence>
<evidence type="ECO:0000256" key="10">
    <source>
        <dbReference type="SAM" id="Phobius"/>
    </source>
</evidence>
<feature type="coiled-coil region" evidence="9">
    <location>
        <begin position="232"/>
        <end position="259"/>
    </location>
</feature>
<dbReference type="InterPro" id="IPR003594">
    <property type="entry name" value="HATPase_dom"/>
</dbReference>
<dbReference type="Proteomes" id="UP000516360">
    <property type="component" value="Chromosome"/>
</dbReference>
<dbReference type="PRINTS" id="PR00344">
    <property type="entry name" value="BCTRLSENSOR"/>
</dbReference>
<name>A0A7G1H3I8_9BACT</name>
<keyword evidence="4" id="KW-0808">Transferase</keyword>
<dbReference type="SUPFAM" id="SSF55874">
    <property type="entry name" value="ATPase domain of HSP90 chaperone/DNA topoisomerase II/histidine kinase"/>
    <property type="match status" value="1"/>
</dbReference>
<keyword evidence="13" id="KW-1185">Reference proteome</keyword>
<evidence type="ECO:0000256" key="2">
    <source>
        <dbReference type="ARBA" id="ARBA00012438"/>
    </source>
</evidence>
<keyword evidence="3" id="KW-0597">Phosphoprotein</keyword>
<organism evidence="12 13">
    <name type="scientific">Dissulfurispira thermophila</name>
    <dbReference type="NCBI Taxonomy" id="2715679"/>
    <lineage>
        <taxon>Bacteria</taxon>
        <taxon>Pseudomonadati</taxon>
        <taxon>Nitrospirota</taxon>
        <taxon>Thermodesulfovibrionia</taxon>
        <taxon>Thermodesulfovibrionales</taxon>
        <taxon>Dissulfurispiraceae</taxon>
        <taxon>Dissulfurispira</taxon>
    </lineage>
</organism>
<dbReference type="PROSITE" id="PS50109">
    <property type="entry name" value="HIS_KIN"/>
    <property type="match status" value="1"/>
</dbReference>
<keyword evidence="5" id="KW-0547">Nucleotide-binding</keyword>
<dbReference type="PANTHER" id="PTHR43065">
    <property type="entry name" value="SENSOR HISTIDINE KINASE"/>
    <property type="match status" value="1"/>
</dbReference>
<evidence type="ECO:0000256" key="1">
    <source>
        <dbReference type="ARBA" id="ARBA00000085"/>
    </source>
</evidence>
<evidence type="ECO:0000256" key="6">
    <source>
        <dbReference type="ARBA" id="ARBA00022777"/>
    </source>
</evidence>
<reference evidence="12 13" key="1">
    <citation type="submission" date="2020-03" db="EMBL/GenBank/DDBJ databases">
        <title>Complete genome sequences of two sulfur-disproportionating bacterial strains T55J and Mzg5.</title>
        <authorList>
            <person name="Umezawa K."/>
            <person name="Kojima H."/>
            <person name="Kato Y."/>
            <person name="Fukui M."/>
        </authorList>
    </citation>
    <scope>NUCLEOTIDE SEQUENCE [LARGE SCALE GENOMIC DNA]</scope>
    <source>
        <strain evidence="12 13">T55J</strain>
    </source>
</reference>
<keyword evidence="10" id="KW-0812">Transmembrane</keyword>
<dbReference type="GO" id="GO:0004673">
    <property type="term" value="F:protein histidine kinase activity"/>
    <property type="evidence" value="ECO:0007669"/>
    <property type="project" value="UniProtKB-EC"/>
</dbReference>
<dbReference type="CDD" id="cd00075">
    <property type="entry name" value="HATPase"/>
    <property type="match status" value="1"/>
</dbReference>
<sequence>MGHIFFIASCIFIIWVIVHYDLYSEKGWKYILISEIFFILWNVDTFIGHIIEFWIEPSHIIGSKEGWDYFRRMIMLDGKEYLYYITKTDHIWFVPAMMLFFIGLREHLKKEKDLSSASVILPLLPIILIDTIGSFITMVISILAFSTALKLYRTDRDNTLWNYILWLSSAYVVFSLSRSMGHILQRILVPMGYEHIWRYIEPYSGSLNTFTFIVIGSVSLFFFRAYTTYLKISGDKKRIEAINADLTELNQELETMVAERTMSLMALTVADKVRNPAAVIGWTCKRILEKEDVPERLGENLRDVIDESEKLESIVKDFDALLKSKQSMFRYEDINEIVKSVISVVEKEADEKGIRLSVNLSDHPLKINTQKNLLRTAIFHIIRNAIEATPAGGMITVTTDGDNERIILSISDTGSGIPTEDIEKIFDPFFSTKIFRFGIGLPLVKQIVSEHLGEIKVQSEVGKGTRFKLIFPVRWIEKK</sequence>
<feature type="transmembrane region" description="Helical" evidence="10">
    <location>
        <begin position="163"/>
        <end position="184"/>
    </location>
</feature>
<evidence type="ECO:0000256" key="9">
    <source>
        <dbReference type="SAM" id="Coils"/>
    </source>
</evidence>
<evidence type="ECO:0000313" key="13">
    <source>
        <dbReference type="Proteomes" id="UP000516360"/>
    </source>
</evidence>
<dbReference type="GO" id="GO:0005524">
    <property type="term" value="F:ATP binding"/>
    <property type="evidence" value="ECO:0007669"/>
    <property type="project" value="UniProtKB-KW"/>
</dbReference>
<dbReference type="PANTHER" id="PTHR43065:SF10">
    <property type="entry name" value="PEROXIDE STRESS-ACTIVATED HISTIDINE KINASE MAK3"/>
    <property type="match status" value="1"/>
</dbReference>
<dbReference type="Gene3D" id="3.30.565.10">
    <property type="entry name" value="Histidine kinase-like ATPase, C-terminal domain"/>
    <property type="match status" value="1"/>
</dbReference>
<feature type="transmembrane region" description="Helical" evidence="10">
    <location>
        <begin position="120"/>
        <end position="143"/>
    </location>
</feature>
<evidence type="ECO:0000259" key="11">
    <source>
        <dbReference type="PROSITE" id="PS50109"/>
    </source>
</evidence>
<feature type="domain" description="Histidine kinase" evidence="11">
    <location>
        <begin position="268"/>
        <end position="475"/>
    </location>
</feature>
<keyword evidence="8" id="KW-0902">Two-component regulatory system</keyword>
<feature type="transmembrane region" description="Helical" evidence="10">
    <location>
        <begin position="90"/>
        <end position="108"/>
    </location>
</feature>
<evidence type="ECO:0000256" key="8">
    <source>
        <dbReference type="ARBA" id="ARBA00023012"/>
    </source>
</evidence>
<dbReference type="InterPro" id="IPR004358">
    <property type="entry name" value="Sig_transdc_His_kin-like_C"/>
</dbReference>
<dbReference type="EC" id="2.7.13.3" evidence="2"/>
<dbReference type="EMBL" id="AP022873">
    <property type="protein sequence ID" value="BCB96506.1"/>
    <property type="molecule type" value="Genomic_DNA"/>
</dbReference>
<feature type="transmembrane region" description="Helical" evidence="10">
    <location>
        <begin position="205"/>
        <end position="226"/>
    </location>
</feature>
<keyword evidence="7" id="KW-0067">ATP-binding</keyword>
<accession>A0A7G1H3I8</accession>
<keyword evidence="9" id="KW-0175">Coiled coil</keyword>
<keyword evidence="10" id="KW-0472">Membrane</keyword>
<dbReference type="GO" id="GO:0000160">
    <property type="term" value="P:phosphorelay signal transduction system"/>
    <property type="evidence" value="ECO:0007669"/>
    <property type="project" value="UniProtKB-KW"/>
</dbReference>
<dbReference type="InterPro" id="IPR005467">
    <property type="entry name" value="His_kinase_dom"/>
</dbReference>
<dbReference type="Pfam" id="PF02518">
    <property type="entry name" value="HATPase_c"/>
    <property type="match status" value="1"/>
</dbReference>
<evidence type="ECO:0000256" key="7">
    <source>
        <dbReference type="ARBA" id="ARBA00022840"/>
    </source>
</evidence>
<keyword evidence="10" id="KW-1133">Transmembrane helix</keyword>